<dbReference type="GeneID" id="25325710"/>
<evidence type="ECO:0000259" key="1">
    <source>
        <dbReference type="Pfam" id="PF00561"/>
    </source>
</evidence>
<dbReference type="PANTHER" id="PTHR45763">
    <property type="entry name" value="HYDROLASE, ALPHA/BETA FOLD FAMILY PROTEIN, EXPRESSED-RELATED"/>
    <property type="match status" value="1"/>
</dbReference>
<gene>
    <name evidence="2" type="ORF">PV05_03802</name>
</gene>
<organism evidence="2 3">
    <name type="scientific">Exophiala xenobiotica</name>
    <dbReference type="NCBI Taxonomy" id="348802"/>
    <lineage>
        <taxon>Eukaryota</taxon>
        <taxon>Fungi</taxon>
        <taxon>Dikarya</taxon>
        <taxon>Ascomycota</taxon>
        <taxon>Pezizomycotina</taxon>
        <taxon>Eurotiomycetes</taxon>
        <taxon>Chaetothyriomycetidae</taxon>
        <taxon>Chaetothyriales</taxon>
        <taxon>Herpotrichiellaceae</taxon>
        <taxon>Exophiala</taxon>
    </lineage>
</organism>
<dbReference type="InterPro" id="IPR000073">
    <property type="entry name" value="AB_hydrolase_1"/>
</dbReference>
<dbReference type="SUPFAM" id="SSF53474">
    <property type="entry name" value="alpha/beta-Hydrolases"/>
    <property type="match status" value="1"/>
</dbReference>
<accession>A0A0D2EUF3</accession>
<dbReference type="OrthoDB" id="294702at2759"/>
<proteinExistence type="predicted"/>
<feature type="domain" description="AB hydrolase-1" evidence="1">
    <location>
        <begin position="34"/>
        <end position="290"/>
    </location>
</feature>
<dbReference type="HOGENOM" id="CLU_020336_49_0_1"/>
<evidence type="ECO:0000313" key="3">
    <source>
        <dbReference type="Proteomes" id="UP000054342"/>
    </source>
</evidence>
<evidence type="ECO:0000313" key="2">
    <source>
        <dbReference type="EMBL" id="KIW59348.1"/>
    </source>
</evidence>
<dbReference type="STRING" id="348802.A0A0D2EUF3"/>
<dbReference type="AlphaFoldDB" id="A0A0D2EUF3"/>
<dbReference type="PANTHER" id="PTHR45763:SF46">
    <property type="entry name" value="AB HYDROLASE-1 DOMAIN-CONTAINING PROTEIN"/>
    <property type="match status" value="1"/>
</dbReference>
<sequence>MSVTGLDHDNSDTLLLPDGRKLGYAQYGSQTGRAVFFVHGHPGSRIEGAHLHDIGLKLGARIIAPDRPGIGLSSPQPGRTLLDHPKDLEHLADHLKLERYGVLGVSGGGPYALACAFALPREKLKCVSIVCGLGPVSEIGMKGARWVNWLGFTFYPYTPRIVNRWFWQSQTNGRLDWSDEKRLEQHMKDLSKADKKDVEVMTDPVNARLMLRSGRETFAQGFDPTLQDGILLSKDLGFRIQDIRPDLPVQLWYGKQDVNVPLNHGETIAKRLGDRATLRVEDETHASIFFKWREQFLGDLIKRI</sequence>
<dbReference type="Pfam" id="PF00561">
    <property type="entry name" value="Abhydrolase_1"/>
    <property type="match status" value="1"/>
</dbReference>
<keyword evidence="3" id="KW-1185">Reference proteome</keyword>
<dbReference type="InterPro" id="IPR029058">
    <property type="entry name" value="AB_hydrolase_fold"/>
</dbReference>
<dbReference type="Gene3D" id="3.40.50.1820">
    <property type="entry name" value="alpha/beta hydrolase"/>
    <property type="match status" value="1"/>
</dbReference>
<name>A0A0D2EUF3_9EURO</name>
<dbReference type="EMBL" id="KN847318">
    <property type="protein sequence ID" value="KIW59348.1"/>
    <property type="molecule type" value="Genomic_DNA"/>
</dbReference>
<protein>
    <recommendedName>
        <fullName evidence="1">AB hydrolase-1 domain-containing protein</fullName>
    </recommendedName>
</protein>
<reference evidence="2 3" key="1">
    <citation type="submission" date="2015-01" db="EMBL/GenBank/DDBJ databases">
        <title>The Genome Sequence of Exophiala xenobiotica CBS118157.</title>
        <authorList>
            <consortium name="The Broad Institute Genomics Platform"/>
            <person name="Cuomo C."/>
            <person name="de Hoog S."/>
            <person name="Gorbushina A."/>
            <person name="Stielow B."/>
            <person name="Teixiera M."/>
            <person name="Abouelleil A."/>
            <person name="Chapman S.B."/>
            <person name="Priest M."/>
            <person name="Young S.K."/>
            <person name="Wortman J."/>
            <person name="Nusbaum C."/>
            <person name="Birren B."/>
        </authorList>
    </citation>
    <scope>NUCLEOTIDE SEQUENCE [LARGE SCALE GENOMIC DNA]</scope>
    <source>
        <strain evidence="2 3">CBS 118157</strain>
    </source>
</reference>
<dbReference type="Proteomes" id="UP000054342">
    <property type="component" value="Unassembled WGS sequence"/>
</dbReference>
<dbReference type="RefSeq" id="XP_013319932.1">
    <property type="nucleotide sequence ID" value="XM_013464478.1"/>
</dbReference>